<accession>A0A058ZD49</accession>
<evidence type="ECO:0000256" key="2">
    <source>
        <dbReference type="ARBA" id="ARBA00012759"/>
    </source>
</evidence>
<dbReference type="GO" id="GO:0006508">
    <property type="term" value="P:proteolysis"/>
    <property type="evidence" value="ECO:0007669"/>
    <property type="project" value="UniProtKB-KW"/>
</dbReference>
<dbReference type="InterPro" id="IPR050164">
    <property type="entry name" value="Peptidase_C19"/>
</dbReference>
<keyword evidence="3" id="KW-0645">Protease</keyword>
<dbReference type="AlphaFoldDB" id="A0A058ZD49"/>
<feature type="compositionally biased region" description="Polar residues" evidence="7">
    <location>
        <begin position="343"/>
        <end position="357"/>
    </location>
</feature>
<dbReference type="Gene3D" id="3.90.70.10">
    <property type="entry name" value="Cysteine proteinases"/>
    <property type="match status" value="1"/>
</dbReference>
<feature type="region of interest" description="Disordered" evidence="7">
    <location>
        <begin position="339"/>
        <end position="380"/>
    </location>
</feature>
<feature type="domain" description="USP" evidence="8">
    <location>
        <begin position="282"/>
        <end position="740"/>
    </location>
</feature>
<dbReference type="EMBL" id="KB932202">
    <property type="protein sequence ID" value="KCV71858.1"/>
    <property type="molecule type" value="Genomic_DNA"/>
</dbReference>
<dbReference type="GeneID" id="20525996"/>
<keyword evidence="10" id="KW-1185">Reference proteome</keyword>
<dbReference type="CDD" id="cd02257">
    <property type="entry name" value="Peptidase_C19"/>
    <property type="match status" value="1"/>
</dbReference>
<keyword evidence="5" id="KW-0378">Hydrolase</keyword>
<dbReference type="PANTHER" id="PTHR24006">
    <property type="entry name" value="UBIQUITIN CARBOXYL-TERMINAL HYDROLASE"/>
    <property type="match status" value="1"/>
</dbReference>
<dbReference type="PANTHER" id="PTHR24006:SF687">
    <property type="entry name" value="UBIQUITIN CARBOXYL-TERMINAL HYDROLASE 10"/>
    <property type="match status" value="1"/>
</dbReference>
<dbReference type="InterPro" id="IPR038765">
    <property type="entry name" value="Papain-like_cys_pep_sf"/>
</dbReference>
<feature type="region of interest" description="Disordered" evidence="7">
    <location>
        <begin position="698"/>
        <end position="729"/>
    </location>
</feature>
<evidence type="ECO:0000259" key="8">
    <source>
        <dbReference type="PROSITE" id="PS50235"/>
    </source>
</evidence>
<dbReference type="SUPFAM" id="SSF54001">
    <property type="entry name" value="Cysteine proteinases"/>
    <property type="match status" value="1"/>
</dbReference>
<evidence type="ECO:0000313" key="10">
    <source>
        <dbReference type="Proteomes" id="UP000030693"/>
    </source>
</evidence>
<proteinExistence type="predicted"/>
<feature type="compositionally biased region" description="Low complexity" evidence="7">
    <location>
        <begin position="704"/>
        <end position="720"/>
    </location>
</feature>
<organism evidence="9">
    <name type="scientific">Fonticula alba</name>
    <name type="common">Slime mold</name>
    <dbReference type="NCBI Taxonomy" id="691883"/>
    <lineage>
        <taxon>Eukaryota</taxon>
        <taxon>Rotosphaerida</taxon>
        <taxon>Fonticulaceae</taxon>
        <taxon>Fonticula</taxon>
    </lineage>
</organism>
<dbReference type="GO" id="GO:0004843">
    <property type="term" value="F:cysteine-type deubiquitinase activity"/>
    <property type="evidence" value="ECO:0007669"/>
    <property type="project" value="UniProtKB-EC"/>
</dbReference>
<gene>
    <name evidence="9" type="ORF">H696_01271</name>
</gene>
<evidence type="ECO:0000256" key="7">
    <source>
        <dbReference type="SAM" id="MobiDB-lite"/>
    </source>
</evidence>
<dbReference type="eggNOG" id="KOG1871">
    <property type="taxonomic scope" value="Eukaryota"/>
</dbReference>
<dbReference type="OMA" id="HVEYERS"/>
<dbReference type="GO" id="GO:0005829">
    <property type="term" value="C:cytosol"/>
    <property type="evidence" value="ECO:0007669"/>
    <property type="project" value="TreeGrafter"/>
</dbReference>
<dbReference type="Pfam" id="PF00443">
    <property type="entry name" value="UCH"/>
    <property type="match status" value="1"/>
</dbReference>
<keyword evidence="6" id="KW-0788">Thiol protease</keyword>
<dbReference type="InterPro" id="IPR001394">
    <property type="entry name" value="Peptidase_C19_UCH"/>
</dbReference>
<dbReference type="InterPro" id="IPR018200">
    <property type="entry name" value="USP_CS"/>
</dbReference>
<evidence type="ECO:0000256" key="6">
    <source>
        <dbReference type="ARBA" id="ARBA00022807"/>
    </source>
</evidence>
<keyword evidence="4" id="KW-0833">Ubl conjugation pathway</keyword>
<protein>
    <recommendedName>
        <fullName evidence="2">ubiquitinyl hydrolase 1</fullName>
        <ecNumber evidence="2">3.4.19.12</ecNumber>
    </recommendedName>
</protein>
<feature type="region of interest" description="Disordered" evidence="7">
    <location>
        <begin position="446"/>
        <end position="465"/>
    </location>
</feature>
<evidence type="ECO:0000256" key="1">
    <source>
        <dbReference type="ARBA" id="ARBA00000707"/>
    </source>
</evidence>
<reference evidence="9" key="1">
    <citation type="submission" date="2013-04" db="EMBL/GenBank/DDBJ databases">
        <title>The Genome Sequence of Fonticula alba ATCC 38817.</title>
        <authorList>
            <consortium name="The Broad Institute Genomics Platform"/>
            <person name="Russ C."/>
            <person name="Cuomo C."/>
            <person name="Burger G."/>
            <person name="Gray M.W."/>
            <person name="Holland P.W.H."/>
            <person name="King N."/>
            <person name="Lang F.B.F."/>
            <person name="Roger A.J."/>
            <person name="Ruiz-Trillo I."/>
            <person name="Brown M."/>
            <person name="Walker B."/>
            <person name="Young S."/>
            <person name="Zeng Q."/>
            <person name="Gargeya S."/>
            <person name="Fitzgerald M."/>
            <person name="Haas B."/>
            <person name="Abouelleil A."/>
            <person name="Allen A.W."/>
            <person name="Alvarado L."/>
            <person name="Arachchi H.M."/>
            <person name="Berlin A.M."/>
            <person name="Chapman S.B."/>
            <person name="Gainer-Dewar J."/>
            <person name="Goldberg J."/>
            <person name="Griggs A."/>
            <person name="Gujja S."/>
            <person name="Hansen M."/>
            <person name="Howarth C."/>
            <person name="Imamovic A."/>
            <person name="Ireland A."/>
            <person name="Larimer J."/>
            <person name="McCowan C."/>
            <person name="Murphy C."/>
            <person name="Pearson M."/>
            <person name="Poon T.W."/>
            <person name="Priest M."/>
            <person name="Roberts A."/>
            <person name="Saif S."/>
            <person name="Shea T."/>
            <person name="Sisk P."/>
            <person name="Sykes S."/>
            <person name="Wortman J."/>
            <person name="Nusbaum C."/>
            <person name="Birren B."/>
        </authorList>
    </citation>
    <scope>NUCLEOTIDE SEQUENCE [LARGE SCALE GENOMIC DNA]</scope>
    <source>
        <strain evidence="9">ATCC 38817</strain>
    </source>
</reference>
<evidence type="ECO:0000256" key="4">
    <source>
        <dbReference type="ARBA" id="ARBA00022786"/>
    </source>
</evidence>
<evidence type="ECO:0000256" key="5">
    <source>
        <dbReference type="ARBA" id="ARBA00022801"/>
    </source>
</evidence>
<dbReference type="RefSeq" id="XP_009493436.1">
    <property type="nucleotide sequence ID" value="XM_009495161.1"/>
</dbReference>
<evidence type="ECO:0000313" key="9">
    <source>
        <dbReference type="EMBL" id="KCV71858.1"/>
    </source>
</evidence>
<dbReference type="STRING" id="691883.A0A058ZD49"/>
<dbReference type="PROSITE" id="PS50235">
    <property type="entry name" value="USP_3"/>
    <property type="match status" value="1"/>
</dbReference>
<dbReference type="EC" id="3.4.19.12" evidence="2"/>
<dbReference type="GO" id="GO:0016579">
    <property type="term" value="P:protein deubiquitination"/>
    <property type="evidence" value="ECO:0007669"/>
    <property type="project" value="InterPro"/>
</dbReference>
<dbReference type="OrthoDB" id="429671at2759"/>
<comment type="catalytic activity">
    <reaction evidence="1">
        <text>Thiol-dependent hydrolysis of ester, thioester, amide, peptide and isopeptide bonds formed by the C-terminal Gly of ubiquitin (a 76-residue protein attached to proteins as an intracellular targeting signal).</text>
        <dbReference type="EC" id="3.4.19.12"/>
    </reaction>
</comment>
<dbReference type="GO" id="GO:0005634">
    <property type="term" value="C:nucleus"/>
    <property type="evidence" value="ECO:0007669"/>
    <property type="project" value="TreeGrafter"/>
</dbReference>
<sequence length="741" mass="77240">MTDTLINSNFLGPLSGDGRLNLTLLRVPVLPVAEAPDGGAVPDATAAKGKPLTKGAGMAWASTTGSAAAPSTLPSAAAAPRDAGSASSFLDLSRVDFCLAPEDRASLRATASEAGAATPAPTRAAPPSFAAAAAAAAAAATSAGSGNTPVVAASAPATPAAPVPGRRVVMSYAHMAAAKLPAAETAPANALPGGLSLSALPAPAFPLSPSLFSFTRSPAPVAAQPGHVSDTSQSPTISLTCGGAPSAAPISPQAFIEDVVPLVSEHLRNFSQKASVPPLRPRGFINSGNMCFMHSVLSPLIHYAPIQHLMASIPPRHMQALSELAPFLKAFADLMRQFEPLTGSGSQPGTAPTSPNKRQPVGAGATVSTSSGPLNGVGISADQFPSTQGPLRLPQDILTAVHSKKGLALTGNQEDAEEFLGHILMLLHEEFCEILQYDDRLFKKRTGRSRTGQDDDDDDGWSVVTGTSGNRVVHARAVGSDSKFPTPISQIFWGRTRNIVKMVHSNTPSITFQPFHTIPLFINCPSVTSLEGAILNFVQEEPLLGFVDSNTGQPATAHRSCSFETLPPMIIFHMKRFVYTIKPVSNGRDQLLPPGGSPLGGIDDMPEMPDINIVKIRKPVSFPLHLQLPAESMHRSLSASSSYELHAVVNHHGPSAQGGHYTCSLNHPSLGWLRFDDSHVTPLASPPVITPAAVRAAEYPRPRPATTSSPRSSPLLVSAAGADPSGDESGDAYLLFYRRSG</sequence>
<evidence type="ECO:0000256" key="3">
    <source>
        <dbReference type="ARBA" id="ARBA00022670"/>
    </source>
</evidence>
<dbReference type="Proteomes" id="UP000030693">
    <property type="component" value="Unassembled WGS sequence"/>
</dbReference>
<dbReference type="PROSITE" id="PS00973">
    <property type="entry name" value="USP_2"/>
    <property type="match status" value="1"/>
</dbReference>
<name>A0A058ZD49_FONAL</name>
<dbReference type="InterPro" id="IPR028889">
    <property type="entry name" value="USP"/>
</dbReference>